<dbReference type="EMBL" id="HG675261">
    <property type="protein sequence ID" value="CDJ40778.1"/>
    <property type="molecule type" value="Genomic_DNA"/>
</dbReference>
<dbReference type="GeneID" id="25255819"/>
<sequence length="100" mass="10993">QSAWGVVGSAGVRGVQTLRGLHRHSRWLLSRPQLHLLSPLQGAPHRWALRRTAVQSLRSGLWGNWPRSSDLFEKGLRGKGPGGPPGLLQPQKTRKRGAPL</sequence>
<evidence type="ECO:0000256" key="1">
    <source>
        <dbReference type="SAM" id="MobiDB-lite"/>
    </source>
</evidence>
<feature type="non-terminal residue" evidence="2">
    <location>
        <position position="100"/>
    </location>
</feature>
<dbReference type="RefSeq" id="XP_013231528.1">
    <property type="nucleotide sequence ID" value="XM_013376074.1"/>
</dbReference>
<feature type="non-terminal residue" evidence="2">
    <location>
        <position position="1"/>
    </location>
</feature>
<organism evidence="2 3">
    <name type="scientific">Eimeria tenella</name>
    <name type="common">Coccidian parasite</name>
    <dbReference type="NCBI Taxonomy" id="5802"/>
    <lineage>
        <taxon>Eukaryota</taxon>
        <taxon>Sar</taxon>
        <taxon>Alveolata</taxon>
        <taxon>Apicomplexa</taxon>
        <taxon>Conoidasida</taxon>
        <taxon>Coccidia</taxon>
        <taxon>Eucoccidiorida</taxon>
        <taxon>Eimeriorina</taxon>
        <taxon>Eimeriidae</taxon>
        <taxon>Eimeria</taxon>
    </lineage>
</organism>
<evidence type="ECO:0000313" key="3">
    <source>
        <dbReference type="Proteomes" id="UP000030747"/>
    </source>
</evidence>
<keyword evidence="3" id="KW-1185">Reference proteome</keyword>
<name>U6KV20_EIMTE</name>
<gene>
    <name evidence="2" type="ORF">ETH_00033765</name>
</gene>
<accession>U6KV20</accession>
<evidence type="ECO:0000313" key="2">
    <source>
        <dbReference type="EMBL" id="CDJ40778.1"/>
    </source>
</evidence>
<proteinExistence type="predicted"/>
<protein>
    <submittedName>
        <fullName evidence="2">Uncharacterized protein</fullName>
    </submittedName>
</protein>
<reference evidence="2" key="2">
    <citation type="submission" date="2013-10" db="EMBL/GenBank/DDBJ databases">
        <authorList>
            <person name="Aslett M."/>
        </authorList>
    </citation>
    <scope>NUCLEOTIDE SEQUENCE [LARGE SCALE GENOMIC DNA]</scope>
    <source>
        <strain evidence="2">Houghton</strain>
    </source>
</reference>
<feature type="region of interest" description="Disordered" evidence="1">
    <location>
        <begin position="72"/>
        <end position="100"/>
    </location>
</feature>
<reference evidence="2" key="1">
    <citation type="submission" date="2013-10" db="EMBL/GenBank/DDBJ databases">
        <title>Genomic analysis of the causative agents of coccidiosis in chickens.</title>
        <authorList>
            <person name="Reid A.J."/>
            <person name="Blake D."/>
            <person name="Billington K."/>
            <person name="Browne H."/>
            <person name="Dunn M."/>
            <person name="Hung S."/>
            <person name="Kawahara F."/>
            <person name="Miranda-Saavedra D."/>
            <person name="Mourier T."/>
            <person name="Nagra H."/>
            <person name="Otto T.D."/>
            <person name="Rawlings N."/>
            <person name="Sanchez A."/>
            <person name="Sanders M."/>
            <person name="Subramaniam C."/>
            <person name="Tay Y."/>
            <person name="Dear P."/>
            <person name="Doerig C."/>
            <person name="Gruber A."/>
            <person name="Parkinson J."/>
            <person name="Shirley M."/>
            <person name="Wan K.L."/>
            <person name="Berriman M."/>
            <person name="Tomley F."/>
            <person name="Pain A."/>
        </authorList>
    </citation>
    <scope>NUCLEOTIDE SEQUENCE [LARGE SCALE GENOMIC DNA]</scope>
    <source>
        <strain evidence="2">Houghton</strain>
    </source>
</reference>
<dbReference type="VEuPathDB" id="ToxoDB:ETH_00033765"/>
<dbReference type="AlphaFoldDB" id="U6KV20"/>
<dbReference type="Proteomes" id="UP000030747">
    <property type="component" value="Unassembled WGS sequence"/>
</dbReference>